<dbReference type="VEuPathDB" id="FungiDB:PAAG_00798"/>
<evidence type="ECO:0000313" key="3">
    <source>
        <dbReference type="Proteomes" id="UP000002059"/>
    </source>
</evidence>
<dbReference type="EMBL" id="KN293993">
    <property type="protein sequence ID" value="EEH37877.2"/>
    <property type="molecule type" value="Genomic_DNA"/>
</dbReference>
<dbReference type="Proteomes" id="UP000002059">
    <property type="component" value="Partially assembled WGS sequence"/>
</dbReference>
<gene>
    <name evidence="2" type="ORF">PAAG_00798</name>
</gene>
<organism evidence="2 3">
    <name type="scientific">Paracoccidioides lutzii (strain ATCC MYA-826 / Pb01)</name>
    <name type="common">Paracoccidioides brasiliensis</name>
    <dbReference type="NCBI Taxonomy" id="502779"/>
    <lineage>
        <taxon>Eukaryota</taxon>
        <taxon>Fungi</taxon>
        <taxon>Dikarya</taxon>
        <taxon>Ascomycota</taxon>
        <taxon>Pezizomycotina</taxon>
        <taxon>Eurotiomycetes</taxon>
        <taxon>Eurotiomycetidae</taxon>
        <taxon>Onygenales</taxon>
        <taxon>Ajellomycetaceae</taxon>
        <taxon>Paracoccidioides</taxon>
    </lineage>
</organism>
<evidence type="ECO:0000256" key="1">
    <source>
        <dbReference type="SAM" id="MobiDB-lite"/>
    </source>
</evidence>
<proteinExistence type="predicted"/>
<accession>C1GQK3</accession>
<keyword evidence="3" id="KW-1185">Reference proteome</keyword>
<sequence>MDRGGQAAGVFKCGISQPMVEYALAWKNNVLCISPLVNESMMNPRASSQGHRGWRWKATETRRSGGFQQ</sequence>
<name>C1GQK3_PARBA</name>
<dbReference type="AlphaFoldDB" id="C1GQK3"/>
<dbReference type="KEGG" id="pbl:PAAG_00798"/>
<dbReference type="GeneID" id="9100374"/>
<protein>
    <submittedName>
        <fullName evidence="2">Uncharacterized protein</fullName>
    </submittedName>
</protein>
<dbReference type="HOGENOM" id="CLU_2776611_0_0_1"/>
<reference evidence="2 3" key="1">
    <citation type="journal article" date="2011" name="PLoS Genet.">
        <title>Comparative genomic analysis of human fungal pathogens causing paracoccidioidomycosis.</title>
        <authorList>
            <person name="Desjardins C.A."/>
            <person name="Champion M.D."/>
            <person name="Holder J.W."/>
            <person name="Muszewska A."/>
            <person name="Goldberg J."/>
            <person name="Bailao A.M."/>
            <person name="Brigido M.M."/>
            <person name="Ferreira M.E."/>
            <person name="Garcia A.M."/>
            <person name="Grynberg M."/>
            <person name="Gujja S."/>
            <person name="Heiman D.I."/>
            <person name="Henn M.R."/>
            <person name="Kodira C.D."/>
            <person name="Leon-Narvaez H."/>
            <person name="Longo L.V."/>
            <person name="Ma L.J."/>
            <person name="Malavazi I."/>
            <person name="Matsuo A.L."/>
            <person name="Morais F.V."/>
            <person name="Pereira M."/>
            <person name="Rodriguez-Brito S."/>
            <person name="Sakthikumar S."/>
            <person name="Salem-Izacc S.M."/>
            <person name="Sykes S.M."/>
            <person name="Teixeira M.M."/>
            <person name="Vallejo M.C."/>
            <person name="Walter M.E."/>
            <person name="Yandava C."/>
            <person name="Young S."/>
            <person name="Zeng Q."/>
            <person name="Zucker J."/>
            <person name="Felipe M.S."/>
            <person name="Goldman G.H."/>
            <person name="Haas B.J."/>
            <person name="McEwen J.G."/>
            <person name="Nino-Vega G."/>
            <person name="Puccia R."/>
            <person name="San-Blas G."/>
            <person name="Soares C.M."/>
            <person name="Birren B.W."/>
            <person name="Cuomo C.A."/>
        </authorList>
    </citation>
    <scope>NUCLEOTIDE SEQUENCE [LARGE SCALE GENOMIC DNA]</scope>
    <source>
        <strain evidence="3">ATCC MYA-826 / Pb01</strain>
    </source>
</reference>
<dbReference type="RefSeq" id="XP_015700922.1">
    <property type="nucleotide sequence ID" value="XM_015844141.1"/>
</dbReference>
<feature type="region of interest" description="Disordered" evidence="1">
    <location>
        <begin position="44"/>
        <end position="69"/>
    </location>
</feature>
<evidence type="ECO:0000313" key="2">
    <source>
        <dbReference type="EMBL" id="EEH37877.2"/>
    </source>
</evidence>